<dbReference type="AlphaFoldDB" id="A0A8J2K0C4"/>
<evidence type="ECO:0000313" key="1">
    <source>
        <dbReference type="EMBL" id="CAG7728699.1"/>
    </source>
</evidence>
<dbReference type="Proteomes" id="UP000708208">
    <property type="component" value="Unassembled WGS sequence"/>
</dbReference>
<accession>A0A8J2K0C4</accession>
<sequence>MTSNGSSNSHAQDRSVDSSMDTAPILRSLRVKSTLLEDLFFSLNQPDRRTDVALVMSYGPIIKVHKFVLSLCEEMRRKIQYAVSKCTFLHEQKR</sequence>
<name>A0A8J2K0C4_9HEXA</name>
<protein>
    <submittedName>
        <fullName evidence="1">Uncharacterized protein</fullName>
    </submittedName>
</protein>
<comment type="caution">
    <text evidence="1">The sequence shown here is derived from an EMBL/GenBank/DDBJ whole genome shotgun (WGS) entry which is preliminary data.</text>
</comment>
<proteinExistence type="predicted"/>
<dbReference type="EMBL" id="CAJVCH010167020">
    <property type="protein sequence ID" value="CAG7728699.1"/>
    <property type="molecule type" value="Genomic_DNA"/>
</dbReference>
<gene>
    <name evidence="1" type="ORF">AFUS01_LOCUS17460</name>
</gene>
<reference evidence="1" key="1">
    <citation type="submission" date="2021-06" db="EMBL/GenBank/DDBJ databases">
        <authorList>
            <person name="Hodson N. C."/>
            <person name="Mongue J. A."/>
            <person name="Jaron S. K."/>
        </authorList>
    </citation>
    <scope>NUCLEOTIDE SEQUENCE</scope>
</reference>
<keyword evidence="2" id="KW-1185">Reference proteome</keyword>
<evidence type="ECO:0000313" key="2">
    <source>
        <dbReference type="Proteomes" id="UP000708208"/>
    </source>
</evidence>
<organism evidence="1 2">
    <name type="scientific">Allacma fusca</name>
    <dbReference type="NCBI Taxonomy" id="39272"/>
    <lineage>
        <taxon>Eukaryota</taxon>
        <taxon>Metazoa</taxon>
        <taxon>Ecdysozoa</taxon>
        <taxon>Arthropoda</taxon>
        <taxon>Hexapoda</taxon>
        <taxon>Collembola</taxon>
        <taxon>Symphypleona</taxon>
        <taxon>Sminthuridae</taxon>
        <taxon>Allacma</taxon>
    </lineage>
</organism>